<dbReference type="SMART" id="SM01359">
    <property type="entry name" value="A2M_N_2"/>
    <property type="match status" value="1"/>
</dbReference>
<sequence>PLHLRGSVCVLLFFLLLRVSRFLVTAPLSLRLDAVETVLLQLFGVTDEVTVHVFLKTSMAPDHVVLAREAVTLNAQNRHQGVARVRVRRTSRVPTHLVLHVQSADFNRHLSVPVSRSNGFLVVQTDKPLYTPRQSVRVRALSLNQELRPANRSVFLTFKDPDHVTVDTAEMLDINNGIPSLQNPFRIPVKPKLGVWSIEASFSQDFTTTARTTFEVKEYVLPSVSIRVEPESSYISSAHFTGFRFKVSPPLQPSEVLRCSPSGGVSQEAEFAAVRFLRSPYRLSLVSTPPFIKPGLPYHVQVSTPRPGTSWTPQTRDQLLTLLIRLFTAVPLRDRIRASSWKPAVFLDSRLHGVLWLFQFQTADSALPAAGQARLLLEAAAYHSPNRRYLYIDSPLPGAGLQVGRFANIKVYSATPSYLHVPALSFLVLSRGKVVDFGSLRVASHADNKHNLNFRVTEAMAPSVRLLVYYVLQGEGATELVADSVWLDVKDSCVSGLQVDETTRQHRQHRPGWQVRRHIELSDLGCGGGGGRDAADVFRLAGLTFITNANTQIQTSGVQIRTDRKDVRHLQTGLHGGLCGSTWNGSAGTWFRSNGPPSVSAPSLCSNGVCVSRPQTVSVQLPLSLDVPLPYRAVRGEQLELRGSVYNQQDHSVSVHRTSRTQ</sequence>
<proteinExistence type="predicted"/>
<evidence type="ECO:0008006" key="6">
    <source>
        <dbReference type="Google" id="ProtNLM"/>
    </source>
</evidence>
<dbReference type="InterPro" id="IPR013783">
    <property type="entry name" value="Ig-like_fold"/>
</dbReference>
<dbReference type="Pfam" id="PF07703">
    <property type="entry name" value="A2M_BRD"/>
    <property type="match status" value="1"/>
</dbReference>
<keyword evidence="1" id="KW-0732">Signal</keyword>
<dbReference type="Gene3D" id="6.20.50.160">
    <property type="match status" value="1"/>
</dbReference>
<name>A0A672HB26_SALFA</name>
<dbReference type="Pfam" id="PF00207">
    <property type="entry name" value="A2M"/>
    <property type="match status" value="1"/>
</dbReference>
<dbReference type="Pfam" id="PF17790">
    <property type="entry name" value="MG1"/>
    <property type="match status" value="1"/>
</dbReference>
<dbReference type="InterPro" id="IPR050473">
    <property type="entry name" value="A2M/Complement_sys"/>
</dbReference>
<keyword evidence="5" id="KW-1185">Reference proteome</keyword>
<evidence type="ECO:0000256" key="1">
    <source>
        <dbReference type="SAM" id="SignalP"/>
    </source>
</evidence>
<reference evidence="4" key="3">
    <citation type="submission" date="2025-09" db="UniProtKB">
        <authorList>
            <consortium name="Ensembl"/>
        </authorList>
    </citation>
    <scope>IDENTIFICATION</scope>
</reference>
<dbReference type="InterPro" id="IPR002890">
    <property type="entry name" value="MG2"/>
</dbReference>
<feature type="domain" description="Alpha-2-macroglobulin" evidence="3">
    <location>
        <begin position="589"/>
        <end position="659"/>
    </location>
</feature>
<dbReference type="Pfam" id="PF01835">
    <property type="entry name" value="MG2"/>
    <property type="match status" value="1"/>
</dbReference>
<accession>A0A672HB26</accession>
<reference evidence="4" key="2">
    <citation type="submission" date="2025-08" db="UniProtKB">
        <authorList>
            <consortium name="Ensembl"/>
        </authorList>
    </citation>
    <scope>IDENTIFICATION</scope>
</reference>
<feature type="chain" id="PRO_5025650041" description="Alpha-2-macroglobulin bait region domain-containing protein" evidence="1">
    <location>
        <begin position="23"/>
        <end position="662"/>
    </location>
</feature>
<dbReference type="GO" id="GO:0004866">
    <property type="term" value="F:endopeptidase inhibitor activity"/>
    <property type="evidence" value="ECO:0007669"/>
    <property type="project" value="InterPro"/>
</dbReference>
<reference evidence="4" key="1">
    <citation type="submission" date="2019-06" db="EMBL/GenBank/DDBJ databases">
        <authorList>
            <consortium name="Wellcome Sanger Institute Data Sharing"/>
        </authorList>
    </citation>
    <scope>NUCLEOTIDE SEQUENCE [LARGE SCALE GENOMIC DNA]</scope>
</reference>
<dbReference type="PANTHER" id="PTHR11412:SF83">
    <property type="entry name" value="COMPLEMENT C5"/>
    <property type="match status" value="1"/>
</dbReference>
<evidence type="ECO:0000313" key="4">
    <source>
        <dbReference type="Ensembl" id="ENSSFAP00005026200.1"/>
    </source>
</evidence>
<dbReference type="PANTHER" id="PTHR11412">
    <property type="entry name" value="MACROGLOBULIN / COMPLEMENT"/>
    <property type="match status" value="1"/>
</dbReference>
<dbReference type="InterPro" id="IPR001599">
    <property type="entry name" value="Macroglobln_a2"/>
</dbReference>
<dbReference type="Proteomes" id="UP000472267">
    <property type="component" value="Chromosome 12"/>
</dbReference>
<evidence type="ECO:0000313" key="5">
    <source>
        <dbReference type="Proteomes" id="UP000472267"/>
    </source>
</evidence>
<organism evidence="4 5">
    <name type="scientific">Salarias fasciatus</name>
    <name type="common">Jewelled blenny</name>
    <name type="synonym">Blennius fasciatus</name>
    <dbReference type="NCBI Taxonomy" id="181472"/>
    <lineage>
        <taxon>Eukaryota</taxon>
        <taxon>Metazoa</taxon>
        <taxon>Chordata</taxon>
        <taxon>Craniata</taxon>
        <taxon>Vertebrata</taxon>
        <taxon>Euteleostomi</taxon>
        <taxon>Actinopterygii</taxon>
        <taxon>Neopterygii</taxon>
        <taxon>Teleostei</taxon>
        <taxon>Neoteleostei</taxon>
        <taxon>Acanthomorphata</taxon>
        <taxon>Ovalentaria</taxon>
        <taxon>Blenniimorphae</taxon>
        <taxon>Blenniiformes</taxon>
        <taxon>Blennioidei</taxon>
        <taxon>Blenniidae</taxon>
        <taxon>Salariinae</taxon>
        <taxon>Salarias</taxon>
    </lineage>
</organism>
<protein>
    <recommendedName>
        <fullName evidence="6">Alpha-2-macroglobulin bait region domain-containing protein</fullName>
    </recommendedName>
</protein>
<dbReference type="Gene3D" id="2.60.40.1940">
    <property type="match status" value="2"/>
</dbReference>
<dbReference type="AlphaFoldDB" id="A0A672HB26"/>
<dbReference type="SMART" id="SM01360">
    <property type="entry name" value="A2M"/>
    <property type="match status" value="1"/>
</dbReference>
<dbReference type="InterPro" id="IPR041425">
    <property type="entry name" value="C3/4/5_MG1"/>
</dbReference>
<evidence type="ECO:0000259" key="3">
    <source>
        <dbReference type="SMART" id="SM01360"/>
    </source>
</evidence>
<dbReference type="Gene3D" id="2.60.40.10">
    <property type="entry name" value="Immunoglobulins"/>
    <property type="match status" value="2"/>
</dbReference>
<dbReference type="Gene3D" id="6.10.270.10">
    <property type="match status" value="1"/>
</dbReference>
<feature type="signal peptide" evidence="1">
    <location>
        <begin position="1"/>
        <end position="22"/>
    </location>
</feature>
<evidence type="ECO:0000259" key="2">
    <source>
        <dbReference type="SMART" id="SM01359"/>
    </source>
</evidence>
<dbReference type="Gene3D" id="2.60.40.1930">
    <property type="match status" value="3"/>
</dbReference>
<dbReference type="Ensembl" id="ENSSFAT00005027230.1">
    <property type="protein sequence ID" value="ENSSFAP00005026200.1"/>
    <property type="gene ID" value="ENSSFAG00005013405.1"/>
</dbReference>
<dbReference type="InterPro" id="IPR011625">
    <property type="entry name" value="A2M_N_BRD"/>
</dbReference>
<feature type="domain" description="Alpha-2-macroglobulin bait region" evidence="2">
    <location>
        <begin position="390"/>
        <end position="524"/>
    </location>
</feature>